<gene>
    <name evidence="1" type="ORF">L9F63_027491</name>
</gene>
<reference evidence="1" key="2">
    <citation type="submission" date="2023-05" db="EMBL/GenBank/DDBJ databases">
        <authorList>
            <person name="Fouks B."/>
        </authorList>
    </citation>
    <scope>NUCLEOTIDE SEQUENCE</scope>
    <source>
        <strain evidence="1">Stay&amp;Tobe</strain>
        <tissue evidence="1">Testes</tissue>
    </source>
</reference>
<accession>A0AAD8ELF1</accession>
<keyword evidence="2" id="KW-1185">Reference proteome</keyword>
<comment type="caution">
    <text evidence="1">The sequence shown here is derived from an EMBL/GenBank/DDBJ whole genome shotgun (WGS) entry which is preliminary data.</text>
</comment>
<sequence>PDNRCFLESGGSAEIFFVSEDQPVGAVIGTLRIYGDPSERGGNIVLRLKELGQSCENYPRHQKPYFNKTSGQ</sequence>
<feature type="non-terminal residue" evidence="1">
    <location>
        <position position="72"/>
    </location>
</feature>
<evidence type="ECO:0000313" key="1">
    <source>
        <dbReference type="EMBL" id="KAJ9593862.1"/>
    </source>
</evidence>
<feature type="non-terminal residue" evidence="1">
    <location>
        <position position="1"/>
    </location>
</feature>
<organism evidence="1 2">
    <name type="scientific">Diploptera punctata</name>
    <name type="common">Pacific beetle cockroach</name>
    <dbReference type="NCBI Taxonomy" id="6984"/>
    <lineage>
        <taxon>Eukaryota</taxon>
        <taxon>Metazoa</taxon>
        <taxon>Ecdysozoa</taxon>
        <taxon>Arthropoda</taxon>
        <taxon>Hexapoda</taxon>
        <taxon>Insecta</taxon>
        <taxon>Pterygota</taxon>
        <taxon>Neoptera</taxon>
        <taxon>Polyneoptera</taxon>
        <taxon>Dictyoptera</taxon>
        <taxon>Blattodea</taxon>
        <taxon>Blaberoidea</taxon>
        <taxon>Blaberidae</taxon>
        <taxon>Diplopterinae</taxon>
        <taxon>Diploptera</taxon>
    </lineage>
</organism>
<dbReference type="EMBL" id="JASPKZ010003124">
    <property type="protein sequence ID" value="KAJ9593862.1"/>
    <property type="molecule type" value="Genomic_DNA"/>
</dbReference>
<evidence type="ECO:0000313" key="2">
    <source>
        <dbReference type="Proteomes" id="UP001233999"/>
    </source>
</evidence>
<reference evidence="1" key="1">
    <citation type="journal article" date="2023" name="IScience">
        <title>Live-bearing cockroach genome reveals convergent evolutionary mechanisms linked to viviparity in insects and beyond.</title>
        <authorList>
            <person name="Fouks B."/>
            <person name="Harrison M.C."/>
            <person name="Mikhailova A.A."/>
            <person name="Marchal E."/>
            <person name="English S."/>
            <person name="Carruthers M."/>
            <person name="Jennings E.C."/>
            <person name="Chiamaka E.L."/>
            <person name="Frigard R.A."/>
            <person name="Pippel M."/>
            <person name="Attardo G.M."/>
            <person name="Benoit J.B."/>
            <person name="Bornberg-Bauer E."/>
            <person name="Tobe S.S."/>
        </authorList>
    </citation>
    <scope>NUCLEOTIDE SEQUENCE</scope>
    <source>
        <strain evidence="1">Stay&amp;Tobe</strain>
    </source>
</reference>
<proteinExistence type="predicted"/>
<dbReference type="AlphaFoldDB" id="A0AAD8ELF1"/>
<dbReference type="Proteomes" id="UP001233999">
    <property type="component" value="Unassembled WGS sequence"/>
</dbReference>
<protein>
    <submittedName>
        <fullName evidence="1">Uncharacterized protein</fullName>
    </submittedName>
</protein>
<name>A0AAD8ELF1_DIPPU</name>